<evidence type="ECO:0000313" key="1">
    <source>
        <dbReference type="EMBL" id="HED31270.1"/>
    </source>
</evidence>
<sequence>MGFPALSRSRRIMVLLLALMPFWLYGCNPVQPGGEEPRKEYIDSVMAILTQVQKNLSDIKRKEAVVERLSTDIEQQGAKTPQELGKDIYSSIRFIDSTLEASRNLVARLEKENRESLYRVESVDQLTAELRRTIEAK</sequence>
<dbReference type="EMBL" id="DSBW01000140">
    <property type="protein sequence ID" value="HED31270.1"/>
    <property type="molecule type" value="Genomic_DNA"/>
</dbReference>
<accession>A0A831WS38</accession>
<dbReference type="Proteomes" id="UP000886335">
    <property type="component" value="Unassembled WGS sequence"/>
</dbReference>
<proteinExistence type="predicted"/>
<gene>
    <name evidence="1" type="ORF">ENN50_06240</name>
</gene>
<organism evidence="1">
    <name type="scientific">Prosthecochloris aestuarii</name>
    <dbReference type="NCBI Taxonomy" id="1102"/>
    <lineage>
        <taxon>Bacteria</taxon>
        <taxon>Pseudomonadati</taxon>
        <taxon>Chlorobiota</taxon>
        <taxon>Chlorobiia</taxon>
        <taxon>Chlorobiales</taxon>
        <taxon>Chlorobiaceae</taxon>
        <taxon>Prosthecochloris</taxon>
    </lineage>
</organism>
<feature type="non-terminal residue" evidence="1">
    <location>
        <position position="137"/>
    </location>
</feature>
<comment type="caution">
    <text evidence="1">The sequence shown here is derived from an EMBL/GenBank/DDBJ whole genome shotgun (WGS) entry which is preliminary data.</text>
</comment>
<protein>
    <submittedName>
        <fullName evidence="1">Uncharacterized protein</fullName>
    </submittedName>
</protein>
<name>A0A831WS38_PROAE</name>
<reference evidence="1" key="1">
    <citation type="journal article" date="2020" name="mSystems">
        <title>Genome- and Community-Level Interaction Insights into Carbon Utilization and Element Cycling Functions of Hydrothermarchaeota in Hydrothermal Sediment.</title>
        <authorList>
            <person name="Zhou Z."/>
            <person name="Liu Y."/>
            <person name="Xu W."/>
            <person name="Pan J."/>
            <person name="Luo Z.H."/>
            <person name="Li M."/>
        </authorList>
    </citation>
    <scope>NUCLEOTIDE SEQUENCE [LARGE SCALE GENOMIC DNA]</scope>
    <source>
        <strain evidence="1">SpSt-1181</strain>
    </source>
</reference>
<dbReference type="AlphaFoldDB" id="A0A831WS38"/>